<name>A0A4S4KZQ1_9AGAM</name>
<keyword evidence="4" id="KW-1185">Reference proteome</keyword>
<evidence type="ECO:0000313" key="4">
    <source>
        <dbReference type="Proteomes" id="UP000310158"/>
    </source>
</evidence>
<keyword evidence="1" id="KW-0175">Coiled coil</keyword>
<comment type="caution">
    <text evidence="3">The sequence shown here is derived from an EMBL/GenBank/DDBJ whole genome shotgun (WGS) entry which is preliminary data.</text>
</comment>
<dbReference type="AlphaFoldDB" id="A0A4S4KZQ1"/>
<feature type="region of interest" description="Disordered" evidence="2">
    <location>
        <begin position="115"/>
        <end position="157"/>
    </location>
</feature>
<gene>
    <name evidence="3" type="ORF">EW146_g10308</name>
</gene>
<proteinExistence type="predicted"/>
<dbReference type="Proteomes" id="UP000310158">
    <property type="component" value="Unassembled WGS sequence"/>
</dbReference>
<protein>
    <recommendedName>
        <fullName evidence="5">U1-type domain-containing protein</fullName>
    </recommendedName>
</protein>
<evidence type="ECO:0008006" key="5">
    <source>
        <dbReference type="Google" id="ProtNLM"/>
    </source>
</evidence>
<dbReference type="OrthoDB" id="191651at2759"/>
<evidence type="ECO:0000256" key="1">
    <source>
        <dbReference type="SAM" id="Coils"/>
    </source>
</evidence>
<reference evidence="3 4" key="1">
    <citation type="submission" date="2019-02" db="EMBL/GenBank/DDBJ databases">
        <title>Genome sequencing of the rare red list fungi Bondarzewia mesenterica.</title>
        <authorList>
            <person name="Buettner E."/>
            <person name="Kellner H."/>
        </authorList>
    </citation>
    <scope>NUCLEOTIDE SEQUENCE [LARGE SCALE GENOMIC DNA]</scope>
    <source>
        <strain evidence="3 4">DSM 108281</strain>
    </source>
</reference>
<dbReference type="EMBL" id="SGPL01001243">
    <property type="protein sequence ID" value="THH03951.1"/>
    <property type="molecule type" value="Genomic_DNA"/>
</dbReference>
<feature type="coiled-coil region" evidence="1">
    <location>
        <begin position="28"/>
        <end position="55"/>
    </location>
</feature>
<feature type="compositionally biased region" description="Basic and acidic residues" evidence="2">
    <location>
        <begin position="129"/>
        <end position="146"/>
    </location>
</feature>
<evidence type="ECO:0000256" key="2">
    <source>
        <dbReference type="SAM" id="MobiDB-lite"/>
    </source>
</evidence>
<sequence>MSEYWQHENGLRHKGNKEQFVHGLYRAGEKCKKDLEEEKREMVRIEQAVQAVFSQDVRAGHAKASLSMSISCMPTSVVTSSSKKFLSRPSNTFLNYSIAESLGYTDPDLECAHAEAERHQQQGFVGEWQETRVSEGPVEEGKKHPAEAVQEDEEHGH</sequence>
<accession>A0A4S4KZQ1</accession>
<organism evidence="3 4">
    <name type="scientific">Bondarzewia mesenterica</name>
    <dbReference type="NCBI Taxonomy" id="1095465"/>
    <lineage>
        <taxon>Eukaryota</taxon>
        <taxon>Fungi</taxon>
        <taxon>Dikarya</taxon>
        <taxon>Basidiomycota</taxon>
        <taxon>Agaricomycotina</taxon>
        <taxon>Agaricomycetes</taxon>
        <taxon>Russulales</taxon>
        <taxon>Bondarzewiaceae</taxon>
        <taxon>Bondarzewia</taxon>
    </lineage>
</organism>
<evidence type="ECO:0000313" key="3">
    <source>
        <dbReference type="EMBL" id="THH03951.1"/>
    </source>
</evidence>